<evidence type="ECO:0000256" key="7">
    <source>
        <dbReference type="SAM" id="Phobius"/>
    </source>
</evidence>
<comment type="subcellular location">
    <subcellularLocation>
        <location evidence="1">Cell membrane</location>
        <topology evidence="1">Multi-pass membrane protein</topology>
    </subcellularLocation>
</comment>
<dbReference type="Proteomes" id="UP000319836">
    <property type="component" value="Unassembled WGS sequence"/>
</dbReference>
<evidence type="ECO:0000256" key="2">
    <source>
        <dbReference type="ARBA" id="ARBA00022475"/>
    </source>
</evidence>
<evidence type="ECO:0000256" key="6">
    <source>
        <dbReference type="SAM" id="MobiDB-lite"/>
    </source>
</evidence>
<evidence type="ECO:0000256" key="4">
    <source>
        <dbReference type="ARBA" id="ARBA00022989"/>
    </source>
</evidence>
<evidence type="ECO:0000313" key="8">
    <source>
        <dbReference type="EMBL" id="TMQ72993.1"/>
    </source>
</evidence>
<dbReference type="AlphaFoldDB" id="A0A538UAQ6"/>
<accession>A0A538UAQ6</accession>
<keyword evidence="2" id="KW-1003">Cell membrane</keyword>
<dbReference type="InterPro" id="IPR005171">
    <property type="entry name" value="Cyt_c_oxidase_su4_prok"/>
</dbReference>
<gene>
    <name evidence="8" type="ORF">E6K80_01305</name>
</gene>
<proteinExistence type="predicted"/>
<sequence length="135" mass="14763">MHAHAEAHAAHHHPNYVKIWAILAGLLVVSVTGPMVGIRVVTLIAAFGVALVKAYLVAKNFMHLDIEKPIVKWLLSLALVIMVLLYTLVAPDVEKSSGQHWVKTQNFHYMSEAARGATEHGNGPKKETGHGSNHH</sequence>
<evidence type="ECO:0000313" key="9">
    <source>
        <dbReference type="Proteomes" id="UP000319836"/>
    </source>
</evidence>
<comment type="caution">
    <text evidence="8">The sequence shown here is derived from an EMBL/GenBank/DDBJ whole genome shotgun (WGS) entry which is preliminary data.</text>
</comment>
<reference evidence="8 9" key="1">
    <citation type="journal article" date="2019" name="Nat. Microbiol.">
        <title>Mediterranean grassland soil C-N compound turnover is dependent on rainfall and depth, and is mediated by genomically divergent microorganisms.</title>
        <authorList>
            <person name="Diamond S."/>
            <person name="Andeer P.F."/>
            <person name="Li Z."/>
            <person name="Crits-Christoph A."/>
            <person name="Burstein D."/>
            <person name="Anantharaman K."/>
            <person name="Lane K.R."/>
            <person name="Thomas B.C."/>
            <person name="Pan C."/>
            <person name="Northen T.R."/>
            <person name="Banfield J.F."/>
        </authorList>
    </citation>
    <scope>NUCLEOTIDE SEQUENCE [LARGE SCALE GENOMIC DNA]</scope>
    <source>
        <strain evidence="8">WS_10</strain>
    </source>
</reference>
<keyword evidence="5 7" id="KW-0472">Membrane</keyword>
<dbReference type="Pfam" id="PF03626">
    <property type="entry name" value="COX4_pro"/>
    <property type="match status" value="1"/>
</dbReference>
<dbReference type="GO" id="GO:0005886">
    <property type="term" value="C:plasma membrane"/>
    <property type="evidence" value="ECO:0007669"/>
    <property type="project" value="UniProtKB-SubCell"/>
</dbReference>
<evidence type="ECO:0000256" key="5">
    <source>
        <dbReference type="ARBA" id="ARBA00023136"/>
    </source>
</evidence>
<keyword evidence="4 7" id="KW-1133">Transmembrane helix</keyword>
<protein>
    <recommendedName>
        <fullName evidence="10">Caa(3)-type oxidase subunit IV</fullName>
    </recommendedName>
</protein>
<dbReference type="NCBIfam" id="TIGR02229">
    <property type="entry name" value="caa3_sub_IV"/>
    <property type="match status" value="1"/>
</dbReference>
<feature type="transmembrane region" description="Helical" evidence="7">
    <location>
        <begin position="36"/>
        <end position="58"/>
    </location>
</feature>
<dbReference type="EMBL" id="VBPA01000028">
    <property type="protein sequence ID" value="TMQ72993.1"/>
    <property type="molecule type" value="Genomic_DNA"/>
</dbReference>
<dbReference type="InterPro" id="IPR011743">
    <property type="entry name" value="Caa3_sub_IV"/>
</dbReference>
<evidence type="ECO:0000256" key="1">
    <source>
        <dbReference type="ARBA" id="ARBA00004651"/>
    </source>
</evidence>
<name>A0A538UAQ6_UNCEI</name>
<feature type="region of interest" description="Disordered" evidence="6">
    <location>
        <begin position="115"/>
        <end position="135"/>
    </location>
</feature>
<organism evidence="8 9">
    <name type="scientific">Eiseniibacteriota bacterium</name>
    <dbReference type="NCBI Taxonomy" id="2212470"/>
    <lineage>
        <taxon>Bacteria</taxon>
        <taxon>Candidatus Eiseniibacteriota</taxon>
    </lineage>
</organism>
<keyword evidence="3 7" id="KW-0812">Transmembrane</keyword>
<feature type="transmembrane region" description="Helical" evidence="7">
    <location>
        <begin position="70"/>
        <end position="89"/>
    </location>
</feature>
<evidence type="ECO:0008006" key="10">
    <source>
        <dbReference type="Google" id="ProtNLM"/>
    </source>
</evidence>
<evidence type="ECO:0000256" key="3">
    <source>
        <dbReference type="ARBA" id="ARBA00022692"/>
    </source>
</evidence>